<name>A0ABP7VN42_9BACI</name>
<comment type="caution">
    <text evidence="3">The sequence shown here is derived from an EMBL/GenBank/DDBJ whole genome shotgun (WGS) entry which is preliminary data.</text>
</comment>
<feature type="compositionally biased region" description="Basic and acidic residues" evidence="1">
    <location>
        <begin position="119"/>
        <end position="131"/>
    </location>
</feature>
<feature type="compositionally biased region" description="Basic and acidic residues" evidence="1">
    <location>
        <begin position="102"/>
        <end position="111"/>
    </location>
</feature>
<dbReference type="RefSeq" id="WP_344911945.1">
    <property type="nucleotide sequence ID" value="NZ_BAABDL010000085.1"/>
</dbReference>
<feature type="domain" description="PepSY" evidence="2">
    <location>
        <begin position="221"/>
        <end position="277"/>
    </location>
</feature>
<evidence type="ECO:0000259" key="2">
    <source>
        <dbReference type="Pfam" id="PF03413"/>
    </source>
</evidence>
<feature type="domain" description="PepSY" evidence="2">
    <location>
        <begin position="37"/>
        <end position="89"/>
    </location>
</feature>
<dbReference type="Proteomes" id="UP001501734">
    <property type="component" value="Unassembled WGS sequence"/>
</dbReference>
<accession>A0ABP7VN42</accession>
<dbReference type="SUPFAM" id="SSF160574">
    <property type="entry name" value="BT0923-like"/>
    <property type="match status" value="1"/>
</dbReference>
<evidence type="ECO:0000256" key="1">
    <source>
        <dbReference type="SAM" id="MobiDB-lite"/>
    </source>
</evidence>
<feature type="region of interest" description="Disordered" evidence="1">
    <location>
        <begin position="94"/>
        <end position="147"/>
    </location>
</feature>
<dbReference type="Gene3D" id="3.10.450.40">
    <property type="match status" value="3"/>
</dbReference>
<protein>
    <recommendedName>
        <fullName evidence="2">PepSY domain-containing protein</fullName>
    </recommendedName>
</protein>
<reference evidence="4" key="1">
    <citation type="journal article" date="2019" name="Int. J. Syst. Evol. Microbiol.">
        <title>The Global Catalogue of Microorganisms (GCM) 10K type strain sequencing project: providing services to taxonomists for standard genome sequencing and annotation.</title>
        <authorList>
            <consortium name="The Broad Institute Genomics Platform"/>
            <consortium name="The Broad Institute Genome Sequencing Center for Infectious Disease"/>
            <person name="Wu L."/>
            <person name="Ma J."/>
        </authorList>
    </citation>
    <scope>NUCLEOTIDE SEQUENCE [LARGE SCALE GENOMIC DNA]</scope>
    <source>
        <strain evidence="4">JCM 17250</strain>
    </source>
</reference>
<dbReference type="Pfam" id="PF03413">
    <property type="entry name" value="PepSY"/>
    <property type="match status" value="3"/>
</dbReference>
<proteinExistence type="predicted"/>
<dbReference type="InterPro" id="IPR025711">
    <property type="entry name" value="PepSY"/>
</dbReference>
<keyword evidence="4" id="KW-1185">Reference proteome</keyword>
<gene>
    <name evidence="3" type="ORF">GCM10022410_15580</name>
</gene>
<feature type="compositionally biased region" description="Polar residues" evidence="1">
    <location>
        <begin position="133"/>
        <end position="147"/>
    </location>
</feature>
<organism evidence="3 4">
    <name type="scientific">Amphibacillus indicireducens</name>
    <dbReference type="NCBI Taxonomy" id="1076330"/>
    <lineage>
        <taxon>Bacteria</taxon>
        <taxon>Bacillati</taxon>
        <taxon>Bacillota</taxon>
        <taxon>Bacilli</taxon>
        <taxon>Bacillales</taxon>
        <taxon>Bacillaceae</taxon>
        <taxon>Amphibacillus</taxon>
    </lineage>
</organism>
<evidence type="ECO:0000313" key="3">
    <source>
        <dbReference type="EMBL" id="GAA4070878.1"/>
    </source>
</evidence>
<sequence length="284" mass="32104">MKKATIKAIASIVGGLIVFGVAFLIFQSSPSTSEATMTRQEAEKIAQDQFQGEVVSVEFDDGRYEIEIETEDAQYELKIDAETGKIVKLEENKNRKQVAQKSDTETTKVDEADAQTQVEEVKQEKKEEPKEQSNQTTTTTKPSKNVIISSDDASKIAHDQVPNATIIKIELDSDDGQRYYEIEMHTDDQEVEIEIDAYTGKVIMIEYERLEGSRKGNSEIISMDEAKQIALAKEPGAKIIEAKLDRDDGKYYYEIEMETSKYEIEVDIDAQTGKIIDLDYDDRD</sequence>
<dbReference type="EMBL" id="BAABDL010000085">
    <property type="protein sequence ID" value="GAA4070878.1"/>
    <property type="molecule type" value="Genomic_DNA"/>
</dbReference>
<evidence type="ECO:0000313" key="4">
    <source>
        <dbReference type="Proteomes" id="UP001501734"/>
    </source>
</evidence>
<feature type="domain" description="PepSY" evidence="2">
    <location>
        <begin position="148"/>
        <end position="203"/>
    </location>
</feature>